<dbReference type="SUPFAM" id="SSF102114">
    <property type="entry name" value="Radical SAM enzymes"/>
    <property type="match status" value="1"/>
</dbReference>
<dbReference type="eggNOG" id="COG1032">
    <property type="taxonomic scope" value="Bacteria"/>
</dbReference>
<evidence type="ECO:0000256" key="5">
    <source>
        <dbReference type="ARBA" id="ARBA00023014"/>
    </source>
</evidence>
<keyword evidence="7" id="KW-1185">Reference proteome</keyword>
<dbReference type="HOGENOM" id="CLU_401645_0_0_7"/>
<keyword evidence="2" id="KW-0949">S-adenosyl-L-methionine</keyword>
<keyword evidence="3" id="KW-0479">Metal-binding</keyword>
<name>D0LTF7_HALO1</name>
<dbReference type="EMBL" id="CP001804">
    <property type="protein sequence ID" value="ACY13852.1"/>
    <property type="molecule type" value="Genomic_DNA"/>
</dbReference>
<dbReference type="SFLD" id="SFLDG01082">
    <property type="entry name" value="B12-binding_domain_containing"/>
    <property type="match status" value="1"/>
</dbReference>
<keyword evidence="4" id="KW-0408">Iron</keyword>
<dbReference type="RefSeq" id="WP_012826461.1">
    <property type="nucleotide sequence ID" value="NC_013440.1"/>
</dbReference>
<dbReference type="InterPro" id="IPR051198">
    <property type="entry name" value="BchE-like"/>
</dbReference>
<evidence type="ECO:0000256" key="1">
    <source>
        <dbReference type="ARBA" id="ARBA00001966"/>
    </source>
</evidence>
<dbReference type="SFLD" id="SFLDS00029">
    <property type="entry name" value="Radical_SAM"/>
    <property type="match status" value="1"/>
</dbReference>
<dbReference type="GO" id="GO:0003824">
    <property type="term" value="F:catalytic activity"/>
    <property type="evidence" value="ECO:0007669"/>
    <property type="project" value="InterPro"/>
</dbReference>
<dbReference type="InterPro" id="IPR058240">
    <property type="entry name" value="rSAM_sf"/>
</dbReference>
<dbReference type="GO" id="GO:0051536">
    <property type="term" value="F:iron-sulfur cluster binding"/>
    <property type="evidence" value="ECO:0007669"/>
    <property type="project" value="UniProtKB-KW"/>
</dbReference>
<reference evidence="6 7" key="1">
    <citation type="journal article" date="2010" name="Stand. Genomic Sci.">
        <title>Complete genome sequence of Haliangium ochraceum type strain (SMP-2).</title>
        <authorList>
            <consortium name="US DOE Joint Genome Institute (JGI-PGF)"/>
            <person name="Ivanova N."/>
            <person name="Daum C."/>
            <person name="Lang E."/>
            <person name="Abt B."/>
            <person name="Kopitz M."/>
            <person name="Saunders E."/>
            <person name="Lapidus A."/>
            <person name="Lucas S."/>
            <person name="Glavina Del Rio T."/>
            <person name="Nolan M."/>
            <person name="Tice H."/>
            <person name="Copeland A."/>
            <person name="Cheng J.F."/>
            <person name="Chen F."/>
            <person name="Bruce D."/>
            <person name="Goodwin L."/>
            <person name="Pitluck S."/>
            <person name="Mavromatis K."/>
            <person name="Pati A."/>
            <person name="Mikhailova N."/>
            <person name="Chen A."/>
            <person name="Palaniappan K."/>
            <person name="Land M."/>
            <person name="Hauser L."/>
            <person name="Chang Y.J."/>
            <person name="Jeffries C.D."/>
            <person name="Detter J.C."/>
            <person name="Brettin T."/>
            <person name="Rohde M."/>
            <person name="Goker M."/>
            <person name="Bristow J."/>
            <person name="Markowitz V."/>
            <person name="Eisen J.A."/>
            <person name="Hugenholtz P."/>
            <person name="Kyrpides N.C."/>
            <person name="Klenk H.P."/>
        </authorList>
    </citation>
    <scope>NUCLEOTIDE SEQUENCE [LARGE SCALE GENOMIC DNA]</scope>
    <source>
        <strain evidence="7">DSM 14365 / CIP 107738 / JCM 11303 / AJ 13395 / SMP-2</strain>
    </source>
</reference>
<proteinExistence type="predicted"/>
<dbReference type="OrthoDB" id="9762608at2"/>
<dbReference type="AlphaFoldDB" id="D0LTF7"/>
<keyword evidence="5" id="KW-0411">Iron-sulfur</keyword>
<evidence type="ECO:0000256" key="4">
    <source>
        <dbReference type="ARBA" id="ARBA00023004"/>
    </source>
</evidence>
<evidence type="ECO:0000313" key="7">
    <source>
        <dbReference type="Proteomes" id="UP000001880"/>
    </source>
</evidence>
<dbReference type="GO" id="GO:0046872">
    <property type="term" value="F:metal ion binding"/>
    <property type="evidence" value="ECO:0007669"/>
    <property type="project" value="UniProtKB-KW"/>
</dbReference>
<dbReference type="PANTHER" id="PTHR43409">
    <property type="entry name" value="ANAEROBIC MAGNESIUM-PROTOPORPHYRIN IX MONOMETHYL ESTER CYCLASE-RELATED"/>
    <property type="match status" value="1"/>
</dbReference>
<evidence type="ECO:0000256" key="3">
    <source>
        <dbReference type="ARBA" id="ARBA00022723"/>
    </source>
</evidence>
<dbReference type="Proteomes" id="UP000001880">
    <property type="component" value="Chromosome"/>
</dbReference>
<dbReference type="InterPro" id="IPR023404">
    <property type="entry name" value="rSAM_horseshoe"/>
</dbReference>
<dbReference type="InterPro" id="IPR007197">
    <property type="entry name" value="rSAM"/>
</dbReference>
<dbReference type="KEGG" id="hoh:Hoch_1294"/>
<evidence type="ECO:0000256" key="2">
    <source>
        <dbReference type="ARBA" id="ARBA00022691"/>
    </source>
</evidence>
<comment type="cofactor">
    <cofactor evidence="1">
        <name>[4Fe-4S] cluster</name>
        <dbReference type="ChEBI" id="CHEBI:49883"/>
    </cofactor>
</comment>
<organism evidence="6 7">
    <name type="scientific">Haliangium ochraceum (strain DSM 14365 / JCM 11303 / SMP-2)</name>
    <dbReference type="NCBI Taxonomy" id="502025"/>
    <lineage>
        <taxon>Bacteria</taxon>
        <taxon>Pseudomonadati</taxon>
        <taxon>Myxococcota</taxon>
        <taxon>Polyangia</taxon>
        <taxon>Haliangiales</taxon>
        <taxon>Kofleriaceae</taxon>
        <taxon>Haliangium</taxon>
    </lineage>
</organism>
<sequence length="668" mass="75608">MSQTDLLLLNASNLPQRPIYPYAFVQVSAVARRFGLKVQRFDLLDVQPELWRPMLQALVERHRPRMIGLHLRQVDSIAQSDYYDAGTDSVCGSYFPVQASRALVRLVRELADVPVVVGGIGFTSHAPLLYDYLEVDYGVQGDPDGFFERFEDVVAARALEHVPGLIHRKNGTYQPSPRGFYSPAEEREYTDEIVDELVRFYGHAQLYGPNPPTVAVEIMRGCPFRCYFCTEPHVKGRRIDYRNIESITAEIEFLLSHNLRRFWFVCSELNIQGTDFAMSLGEEIIRLGERWPGTPIEWSGYSLPKMEVAELRTLQRAGYVGALNDVLSLDDDNLRRAQVPYRSHQAVRFLKAMASLADEERQSNAEATYAADDGLRKRLATRTPKELGNLLSLFLGNAHADEKTIWRTLQQIDDNGLRDNYRAGHVIASTRVFELEGQPICAVGDESSVISYGPQGLLEPDLRWPSFYYPSFLTEKLGSPPAIHRFFAYVSDTFLSNAYRANRNWNWFLSRFARPELLSTWLTQAAASPLAADAPALIRESATRILADAGVESVKSVLAPPPEEQPHWNQVAALLLSHILTTQPGHTAPVARHLEVPVGDGGEVQLSAYRFAEHLYRRYDSDEALIDDVVTRLDATRDSLALLYLRWLLYANNVCIRPEYRTLLFEPS</sequence>
<evidence type="ECO:0000313" key="6">
    <source>
        <dbReference type="EMBL" id="ACY13852.1"/>
    </source>
</evidence>
<dbReference type="Gene3D" id="3.80.30.20">
    <property type="entry name" value="tm_1862 like domain"/>
    <property type="match status" value="1"/>
</dbReference>
<dbReference type="STRING" id="502025.Hoch_1294"/>
<accession>D0LTF7</accession>
<dbReference type="PANTHER" id="PTHR43409:SF7">
    <property type="entry name" value="BLL1977 PROTEIN"/>
    <property type="match status" value="1"/>
</dbReference>
<gene>
    <name evidence="6" type="ordered locus">Hoch_1294</name>
</gene>
<protein>
    <submittedName>
        <fullName evidence="6">Fe-S oxidoreductase-like protein</fullName>
    </submittedName>
</protein>